<proteinExistence type="predicted"/>
<evidence type="ECO:0000313" key="3">
    <source>
        <dbReference type="Proteomes" id="UP000295151"/>
    </source>
</evidence>
<dbReference type="RefSeq" id="WP_133977637.1">
    <property type="nucleotide sequence ID" value="NZ_SOCE01000001.1"/>
</dbReference>
<evidence type="ECO:0000313" key="2">
    <source>
        <dbReference type="EMBL" id="TDU87935.1"/>
    </source>
</evidence>
<organism evidence="2 3">
    <name type="scientific">Kribbella voronezhensis</name>
    <dbReference type="NCBI Taxonomy" id="2512212"/>
    <lineage>
        <taxon>Bacteria</taxon>
        <taxon>Bacillati</taxon>
        <taxon>Actinomycetota</taxon>
        <taxon>Actinomycetes</taxon>
        <taxon>Propionibacteriales</taxon>
        <taxon>Kribbellaceae</taxon>
        <taxon>Kribbella</taxon>
    </lineage>
</organism>
<evidence type="ECO:0000256" key="1">
    <source>
        <dbReference type="SAM" id="Phobius"/>
    </source>
</evidence>
<name>A0A4R7T822_9ACTN</name>
<feature type="transmembrane region" description="Helical" evidence="1">
    <location>
        <begin position="45"/>
        <end position="63"/>
    </location>
</feature>
<keyword evidence="1" id="KW-1133">Transmembrane helix</keyword>
<comment type="caution">
    <text evidence="2">The sequence shown here is derived from an EMBL/GenBank/DDBJ whole genome shotgun (WGS) entry which is preliminary data.</text>
</comment>
<feature type="transmembrane region" description="Helical" evidence="1">
    <location>
        <begin position="70"/>
        <end position="89"/>
    </location>
</feature>
<gene>
    <name evidence="2" type="ORF">EV138_1472</name>
</gene>
<keyword evidence="1" id="KW-0812">Transmembrane</keyword>
<reference evidence="2 3" key="1">
    <citation type="submission" date="2019-03" db="EMBL/GenBank/DDBJ databases">
        <title>Genomic Encyclopedia of Type Strains, Phase III (KMG-III): the genomes of soil and plant-associated and newly described type strains.</title>
        <authorList>
            <person name="Whitman W."/>
        </authorList>
    </citation>
    <scope>NUCLEOTIDE SEQUENCE [LARGE SCALE GENOMIC DNA]</scope>
    <source>
        <strain evidence="2 3">VKM Ac-2575</strain>
    </source>
</reference>
<dbReference type="EMBL" id="SOCE01000001">
    <property type="protein sequence ID" value="TDU87935.1"/>
    <property type="molecule type" value="Genomic_DNA"/>
</dbReference>
<sequence length="138" mass="14040">MSKASRPATATALHTAAVAAVALPAIVAAAWLGSELVPYDGRLAMVAAVPAAFAVSLLTVGLLRARNAFIAGPLLGTLLAALAGAHLRYDVLIASGNLHPRLERFEELSLGLGVAIALVSIVCAGVSGHRRPRESATD</sequence>
<feature type="transmembrane region" description="Helical" evidence="1">
    <location>
        <begin position="109"/>
        <end position="128"/>
    </location>
</feature>
<keyword evidence="1" id="KW-0472">Membrane</keyword>
<accession>A0A4R7T822</accession>
<keyword evidence="3" id="KW-1185">Reference proteome</keyword>
<protein>
    <submittedName>
        <fullName evidence="2">Uncharacterized protein</fullName>
    </submittedName>
</protein>
<dbReference type="Proteomes" id="UP000295151">
    <property type="component" value="Unassembled WGS sequence"/>
</dbReference>
<dbReference type="AlphaFoldDB" id="A0A4R7T822"/>